<dbReference type="InterPro" id="IPR051806">
    <property type="entry name" value="HAD-like_SPP"/>
</dbReference>
<organism evidence="1 2">
    <name type="scientific">Pseudonocardia sulfidoxydans NBRC 16205</name>
    <dbReference type="NCBI Taxonomy" id="1223511"/>
    <lineage>
        <taxon>Bacteria</taxon>
        <taxon>Bacillati</taxon>
        <taxon>Actinomycetota</taxon>
        <taxon>Actinomycetes</taxon>
        <taxon>Pseudonocardiales</taxon>
        <taxon>Pseudonocardiaceae</taxon>
        <taxon>Pseudonocardia</taxon>
    </lineage>
</organism>
<proteinExistence type="predicted"/>
<dbReference type="PRINTS" id="PR00413">
    <property type="entry name" value="HADHALOGNASE"/>
</dbReference>
<dbReference type="Pfam" id="PF00702">
    <property type="entry name" value="Hydrolase"/>
    <property type="match status" value="1"/>
</dbReference>
<dbReference type="SUPFAM" id="SSF56784">
    <property type="entry name" value="HAD-like"/>
    <property type="match status" value="1"/>
</dbReference>
<evidence type="ECO:0000313" key="2">
    <source>
        <dbReference type="Proteomes" id="UP000321685"/>
    </source>
</evidence>
<dbReference type="GO" id="GO:0050308">
    <property type="term" value="F:sugar-phosphatase activity"/>
    <property type="evidence" value="ECO:0007669"/>
    <property type="project" value="TreeGrafter"/>
</dbReference>
<dbReference type="Proteomes" id="UP000321685">
    <property type="component" value="Unassembled WGS sequence"/>
</dbReference>
<name>A0A511DQV7_9PSEU</name>
<dbReference type="InterPro" id="IPR036412">
    <property type="entry name" value="HAD-like_sf"/>
</dbReference>
<dbReference type="AlphaFoldDB" id="A0A511DQV7"/>
<dbReference type="SFLD" id="SFLDG01129">
    <property type="entry name" value="C1.5:_HAD__Beta-PGM__Phosphata"/>
    <property type="match status" value="1"/>
</dbReference>
<dbReference type="Gene3D" id="1.10.150.240">
    <property type="entry name" value="Putative phosphatase, domain 2"/>
    <property type="match status" value="1"/>
</dbReference>
<reference evidence="1 2" key="1">
    <citation type="submission" date="2019-07" db="EMBL/GenBank/DDBJ databases">
        <title>Whole genome shotgun sequence of Pseudonocardia sulfidoxydans NBRC 16205.</title>
        <authorList>
            <person name="Hosoyama A."/>
            <person name="Uohara A."/>
            <person name="Ohji S."/>
            <person name="Ichikawa N."/>
        </authorList>
    </citation>
    <scope>NUCLEOTIDE SEQUENCE [LARGE SCALE GENOMIC DNA]</scope>
    <source>
        <strain evidence="1 2">NBRC 16205</strain>
    </source>
</reference>
<comment type="caution">
    <text evidence="1">The sequence shown here is derived from an EMBL/GenBank/DDBJ whole genome shotgun (WGS) entry which is preliminary data.</text>
</comment>
<dbReference type="Gene3D" id="3.40.50.1000">
    <property type="entry name" value="HAD superfamily/HAD-like"/>
    <property type="match status" value="1"/>
</dbReference>
<dbReference type="RefSeq" id="WP_246115402.1">
    <property type="nucleotide sequence ID" value="NZ_BJVJ01000106.1"/>
</dbReference>
<protein>
    <submittedName>
        <fullName evidence="1">Phosphatase</fullName>
    </submittedName>
</protein>
<sequence>MPITLDVLPHRTFAAVLFDMDGTLVDSTPAVVRCWARWADEHHVPVAALAHTHGRPAAEIVADVLPAEQVPTALARIIALELADTDGIVPLPGALDALRATAPAAIVTSCTRDLALARIAAAGLPVPAVLVTADDVRAGKPDPEPFLLAADRLGVDPGRCLVVEDAPAGLAAGRAAGATTLAVAGTQDLAGLVADAHAPDLSHVHFVRSPTGIRVEPARR</sequence>
<keyword evidence="2" id="KW-1185">Reference proteome</keyword>
<evidence type="ECO:0000313" key="1">
    <source>
        <dbReference type="EMBL" id="GEL26707.1"/>
    </source>
</evidence>
<dbReference type="SFLD" id="SFLDS00003">
    <property type="entry name" value="Haloacid_Dehalogenase"/>
    <property type="match status" value="1"/>
</dbReference>
<dbReference type="FunFam" id="3.40.50.1000:FF:000162">
    <property type="entry name" value="HAD-like protein"/>
    <property type="match status" value="1"/>
</dbReference>
<dbReference type="EMBL" id="BJVJ01000106">
    <property type="protein sequence ID" value="GEL26707.1"/>
    <property type="molecule type" value="Genomic_DNA"/>
</dbReference>
<dbReference type="PANTHER" id="PTHR43481:SF4">
    <property type="entry name" value="GLYCEROL-1-PHOSPHATE PHOSPHOHYDROLASE 1-RELATED"/>
    <property type="match status" value="1"/>
</dbReference>
<dbReference type="NCBIfam" id="TIGR01509">
    <property type="entry name" value="HAD-SF-IA-v3"/>
    <property type="match status" value="1"/>
</dbReference>
<dbReference type="InterPro" id="IPR023198">
    <property type="entry name" value="PGP-like_dom2"/>
</dbReference>
<dbReference type="InterPro" id="IPR006439">
    <property type="entry name" value="HAD-SF_hydro_IA"/>
</dbReference>
<dbReference type="InterPro" id="IPR023214">
    <property type="entry name" value="HAD_sf"/>
</dbReference>
<gene>
    <name evidence="1" type="ORF">PSU4_56610</name>
</gene>
<accession>A0A511DQV7</accession>
<dbReference type="PANTHER" id="PTHR43481">
    <property type="entry name" value="FRUCTOSE-1-PHOSPHATE PHOSPHATASE"/>
    <property type="match status" value="1"/>
</dbReference>